<dbReference type="AlphaFoldDB" id="D4H3I9"/>
<keyword evidence="1 2" id="KW-0732">Signal</keyword>
<protein>
    <submittedName>
        <fullName evidence="3">Outer membrane lipoprotein carrier protein LolA</fullName>
    </submittedName>
</protein>
<dbReference type="PANTHER" id="PTHR35869:SF1">
    <property type="entry name" value="OUTER-MEMBRANE LIPOPROTEIN CARRIER PROTEIN"/>
    <property type="match status" value="1"/>
</dbReference>
<feature type="chain" id="PRO_5003058205" evidence="2">
    <location>
        <begin position="24"/>
        <end position="197"/>
    </location>
</feature>
<evidence type="ECO:0000313" key="3">
    <source>
        <dbReference type="EMBL" id="ADD69091.1"/>
    </source>
</evidence>
<gene>
    <name evidence="3" type="ordered locus">Dacet_2329</name>
</gene>
<dbReference type="Pfam" id="PF03548">
    <property type="entry name" value="LolA"/>
    <property type="match status" value="1"/>
</dbReference>
<evidence type="ECO:0000313" key="4">
    <source>
        <dbReference type="Proteomes" id="UP000002012"/>
    </source>
</evidence>
<dbReference type="CDD" id="cd16325">
    <property type="entry name" value="LolA"/>
    <property type="match status" value="1"/>
</dbReference>
<keyword evidence="4" id="KW-1185">Reference proteome</keyword>
<dbReference type="EMBL" id="CP001968">
    <property type="protein sequence ID" value="ADD69091.1"/>
    <property type="molecule type" value="Genomic_DNA"/>
</dbReference>
<organism evidence="3 4">
    <name type="scientific">Denitrovibrio acetiphilus (strain DSM 12809 / NBRC 114555 / N2460)</name>
    <dbReference type="NCBI Taxonomy" id="522772"/>
    <lineage>
        <taxon>Bacteria</taxon>
        <taxon>Pseudomonadati</taxon>
        <taxon>Deferribacterota</taxon>
        <taxon>Deferribacteres</taxon>
        <taxon>Deferribacterales</taxon>
        <taxon>Geovibrionaceae</taxon>
        <taxon>Denitrovibrio</taxon>
    </lineage>
</organism>
<sequence length="197" mass="22487" precursor="true">MKKLILTYMVLMLTFFVAHSRTAEEVVAALSTVQSYTADFVQSTEIEGFGEDVYSGKIFINISKQAMWDYSKPYRQFYLFDKDSMNYYDSETKQLIVQKLDPSANVFMRLMLNPADIRKDFDVSFENGRLTLSPIGDIGLSTIVFTVENDTVKGISTKDQNGNNTSVEFKNIKKDIAIPSSVFKPVIPEETEVFRYN</sequence>
<dbReference type="InParanoid" id="D4H3I9"/>
<dbReference type="InterPro" id="IPR004564">
    <property type="entry name" value="OM_lipoprot_carrier_LolA-like"/>
</dbReference>
<dbReference type="eggNOG" id="COG2834">
    <property type="taxonomic scope" value="Bacteria"/>
</dbReference>
<dbReference type="PANTHER" id="PTHR35869">
    <property type="entry name" value="OUTER-MEMBRANE LIPOPROTEIN CARRIER PROTEIN"/>
    <property type="match status" value="1"/>
</dbReference>
<dbReference type="HOGENOM" id="CLU_087560_0_0_0"/>
<dbReference type="SUPFAM" id="SSF89392">
    <property type="entry name" value="Prokaryotic lipoproteins and lipoprotein localization factors"/>
    <property type="match status" value="1"/>
</dbReference>
<dbReference type="RefSeq" id="WP_013011593.1">
    <property type="nucleotide sequence ID" value="NC_013943.1"/>
</dbReference>
<dbReference type="Proteomes" id="UP000002012">
    <property type="component" value="Chromosome"/>
</dbReference>
<feature type="signal peptide" evidence="2">
    <location>
        <begin position="1"/>
        <end position="23"/>
    </location>
</feature>
<accession>D4H3I9</accession>
<proteinExistence type="predicted"/>
<dbReference type="InterPro" id="IPR029046">
    <property type="entry name" value="LolA/LolB/LppX"/>
</dbReference>
<dbReference type="KEGG" id="dap:Dacet_2329"/>
<evidence type="ECO:0000256" key="2">
    <source>
        <dbReference type="SAM" id="SignalP"/>
    </source>
</evidence>
<dbReference type="STRING" id="522772.Dacet_2329"/>
<name>D4H3I9_DENA2</name>
<dbReference type="OrthoDB" id="9792522at2"/>
<reference evidence="3 4" key="1">
    <citation type="journal article" date="2010" name="Stand. Genomic Sci.">
        <title>Complete genome sequence of Denitrovibrio acetiphilus type strain (N2460).</title>
        <authorList>
            <person name="Kiss H."/>
            <person name="Lang E."/>
            <person name="Lapidus A."/>
            <person name="Copeland A."/>
            <person name="Nolan M."/>
            <person name="Glavina Del Rio T."/>
            <person name="Chen F."/>
            <person name="Lucas S."/>
            <person name="Tice H."/>
            <person name="Cheng J.F."/>
            <person name="Han C."/>
            <person name="Goodwin L."/>
            <person name="Pitluck S."/>
            <person name="Liolios K."/>
            <person name="Pati A."/>
            <person name="Ivanova N."/>
            <person name="Mavromatis K."/>
            <person name="Chen A."/>
            <person name="Palaniappan K."/>
            <person name="Land M."/>
            <person name="Hauser L."/>
            <person name="Chang Y.J."/>
            <person name="Jeffries C.D."/>
            <person name="Detter J.C."/>
            <person name="Brettin T."/>
            <person name="Spring S."/>
            <person name="Rohde M."/>
            <person name="Goker M."/>
            <person name="Woyke T."/>
            <person name="Bristow J."/>
            <person name="Eisen J.A."/>
            <person name="Markowitz V."/>
            <person name="Hugenholtz P."/>
            <person name="Kyrpides N.C."/>
            <person name="Klenk H.P."/>
        </authorList>
    </citation>
    <scope>NUCLEOTIDE SEQUENCE [LARGE SCALE GENOMIC DNA]</scope>
    <source>
        <strain evidence="4">DSM 12809 / NBRC 114555 / N2460</strain>
    </source>
</reference>
<keyword evidence="3" id="KW-0449">Lipoprotein</keyword>
<dbReference type="PaxDb" id="522772-Dacet_2329"/>
<evidence type="ECO:0000256" key="1">
    <source>
        <dbReference type="ARBA" id="ARBA00022729"/>
    </source>
</evidence>
<dbReference type="Gene3D" id="2.50.20.10">
    <property type="entry name" value="Lipoprotein localisation LolA/LolB/LppX"/>
    <property type="match status" value="1"/>
</dbReference>